<dbReference type="PANTHER" id="PTHR31806:SF1">
    <property type="entry name" value="PURINE-CYTOSINE PERMEASE FCY2-RELATED"/>
    <property type="match status" value="1"/>
</dbReference>
<evidence type="ECO:0000256" key="5">
    <source>
        <dbReference type="ARBA" id="ARBA00022692"/>
    </source>
</evidence>
<proteinExistence type="inferred from homology"/>
<feature type="transmembrane region" description="Helical" evidence="10">
    <location>
        <begin position="405"/>
        <end position="424"/>
    </location>
</feature>
<feature type="transmembrane region" description="Helical" evidence="10">
    <location>
        <begin position="362"/>
        <end position="385"/>
    </location>
</feature>
<evidence type="ECO:0000256" key="6">
    <source>
        <dbReference type="ARBA" id="ARBA00022989"/>
    </source>
</evidence>
<sequence length="546" mass="58412">MAAPAPTDTYLAAPAAAERPSSGEDSLSEKPALDKSRTAFSAASASSDEEKAVAAAPQEAQIVNKFAWVERVPILSSLFKRGGVEVRGIERVPEDEREPRHAWNNLLMWISINAVLTTVPIGMLAQAFFTLTLGHAIAVIIVFSAIGSACVAFIATLGPKTGLRTMVITRYSVGYVGGSIFSILNILTQLGFSVIAVILGGQTLYNISEKLPLVVGVIIVSVVTVVVCFVGYDALHYYERYAWIVLLIIFCMMYGLGGKAGYDPGAQAPLEDRGVDLAGDVLSFGGIIFSSASGWAPVAADFNCRLPANTPPYRVFWLTFIGLMIPLIFVETLGAALMTITLDSYTSAYENGDAGGLIAQALTPWGGFGKFLLVLLAFSVIANNIPNTYSAALSIQALCPWFERVPRAIWTIVVFVIYTVAGVAGREHFSSILSNFLAVLGYWTAFFIVIVAEEHYIFRRKNGMLGGYDLTAYDSAARLPVGIAGIFAGCCGVAGAVIGMAETWYIGPVAAHIGPFGGDLGFEFAAVFSGLVYPPARYLEIKYFGR</sequence>
<keyword evidence="3 8" id="KW-0813">Transport</keyword>
<evidence type="ECO:0000256" key="2">
    <source>
        <dbReference type="ARBA" id="ARBA00008974"/>
    </source>
</evidence>
<feature type="transmembrane region" description="Helical" evidence="10">
    <location>
        <begin position="513"/>
        <end position="533"/>
    </location>
</feature>
<keyword evidence="7 8" id="KW-0472">Membrane</keyword>
<dbReference type="Gene3D" id="1.10.4160.10">
    <property type="entry name" value="Hydantoin permease"/>
    <property type="match status" value="1"/>
</dbReference>
<dbReference type="PIRSF" id="PIRSF002744">
    <property type="entry name" value="Pur-cyt_permease"/>
    <property type="match status" value="1"/>
</dbReference>
<feature type="transmembrane region" description="Helical" evidence="10">
    <location>
        <begin position="282"/>
        <end position="303"/>
    </location>
</feature>
<dbReference type="STRING" id="1353952.A0A165HTT9"/>
<comment type="similarity">
    <text evidence="2 8">Belongs to the purine-cytosine permease (2.A.39) family.</text>
</comment>
<dbReference type="InterPro" id="IPR026030">
    <property type="entry name" value="Pur-cyt_permease_Fcy2/21/22"/>
</dbReference>
<feature type="transmembrane region" description="Helical" evidence="10">
    <location>
        <begin position="241"/>
        <end position="262"/>
    </location>
</feature>
<feature type="compositionally biased region" description="Basic and acidic residues" evidence="9">
    <location>
        <begin position="27"/>
        <end position="37"/>
    </location>
</feature>
<dbReference type="FunFam" id="1.10.4160.10:FF:000002">
    <property type="entry name" value="Purine-cytosine permease fcyB"/>
    <property type="match status" value="1"/>
</dbReference>
<keyword evidence="6 10" id="KW-1133">Transmembrane helix</keyword>
<evidence type="ECO:0000256" key="10">
    <source>
        <dbReference type="SAM" id="Phobius"/>
    </source>
</evidence>
<dbReference type="GO" id="GO:0005886">
    <property type="term" value="C:plasma membrane"/>
    <property type="evidence" value="ECO:0007669"/>
    <property type="project" value="TreeGrafter"/>
</dbReference>
<feature type="transmembrane region" description="Helical" evidence="10">
    <location>
        <begin position="135"/>
        <end position="155"/>
    </location>
</feature>
<evidence type="ECO:0000256" key="8">
    <source>
        <dbReference type="PIRNR" id="PIRNR002744"/>
    </source>
</evidence>
<organism evidence="11 12">
    <name type="scientific">Calocera cornea HHB12733</name>
    <dbReference type="NCBI Taxonomy" id="1353952"/>
    <lineage>
        <taxon>Eukaryota</taxon>
        <taxon>Fungi</taxon>
        <taxon>Dikarya</taxon>
        <taxon>Basidiomycota</taxon>
        <taxon>Agaricomycotina</taxon>
        <taxon>Dacrymycetes</taxon>
        <taxon>Dacrymycetales</taxon>
        <taxon>Dacrymycetaceae</taxon>
        <taxon>Calocera</taxon>
    </lineage>
</organism>
<accession>A0A165HTT9</accession>
<keyword evidence="4" id="KW-0597">Phosphoprotein</keyword>
<dbReference type="Proteomes" id="UP000076842">
    <property type="component" value="Unassembled WGS sequence"/>
</dbReference>
<evidence type="ECO:0000313" key="11">
    <source>
        <dbReference type="EMBL" id="KZT59737.1"/>
    </source>
</evidence>
<feature type="transmembrane region" description="Helical" evidence="10">
    <location>
        <begin position="106"/>
        <end position="129"/>
    </location>
</feature>
<dbReference type="Pfam" id="PF02133">
    <property type="entry name" value="Transp_cyt_pur"/>
    <property type="match status" value="1"/>
</dbReference>
<name>A0A165HTT9_9BASI</name>
<dbReference type="EMBL" id="KV423937">
    <property type="protein sequence ID" value="KZT59737.1"/>
    <property type="molecule type" value="Genomic_DNA"/>
</dbReference>
<comment type="subcellular location">
    <subcellularLocation>
        <location evidence="1">Membrane</location>
        <topology evidence="1">Multi-pass membrane protein</topology>
    </subcellularLocation>
</comment>
<feature type="transmembrane region" description="Helical" evidence="10">
    <location>
        <begin position="175"/>
        <end position="199"/>
    </location>
</feature>
<feature type="transmembrane region" description="Helical" evidence="10">
    <location>
        <begin position="211"/>
        <end position="232"/>
    </location>
</feature>
<dbReference type="InParanoid" id="A0A165HTT9"/>
<feature type="region of interest" description="Disordered" evidence="9">
    <location>
        <begin position="1"/>
        <end position="43"/>
    </location>
</feature>
<protein>
    <recommendedName>
        <fullName evidence="13">Cytosine-purine permease</fullName>
    </recommendedName>
</protein>
<dbReference type="AlphaFoldDB" id="A0A165HTT9"/>
<gene>
    <name evidence="11" type="ORF">CALCODRAFT_493235</name>
</gene>
<evidence type="ECO:0000256" key="4">
    <source>
        <dbReference type="ARBA" id="ARBA00022553"/>
    </source>
</evidence>
<evidence type="ECO:0000256" key="9">
    <source>
        <dbReference type="SAM" id="MobiDB-lite"/>
    </source>
</evidence>
<feature type="transmembrane region" description="Helical" evidence="10">
    <location>
        <begin position="315"/>
        <end position="342"/>
    </location>
</feature>
<keyword evidence="5 10" id="KW-0812">Transmembrane</keyword>
<evidence type="ECO:0000256" key="7">
    <source>
        <dbReference type="ARBA" id="ARBA00023136"/>
    </source>
</evidence>
<dbReference type="GO" id="GO:0015851">
    <property type="term" value="P:nucleobase transport"/>
    <property type="evidence" value="ECO:0007669"/>
    <property type="project" value="UniProtKB-ARBA"/>
</dbReference>
<feature type="transmembrane region" description="Helical" evidence="10">
    <location>
        <begin position="436"/>
        <end position="458"/>
    </location>
</feature>
<reference evidence="11 12" key="1">
    <citation type="journal article" date="2016" name="Mol. Biol. Evol.">
        <title>Comparative Genomics of Early-Diverging Mushroom-Forming Fungi Provides Insights into the Origins of Lignocellulose Decay Capabilities.</title>
        <authorList>
            <person name="Nagy L.G."/>
            <person name="Riley R."/>
            <person name="Tritt A."/>
            <person name="Adam C."/>
            <person name="Daum C."/>
            <person name="Floudas D."/>
            <person name="Sun H."/>
            <person name="Yadav J.S."/>
            <person name="Pangilinan J."/>
            <person name="Larsson K.H."/>
            <person name="Matsuura K."/>
            <person name="Barry K."/>
            <person name="Labutti K."/>
            <person name="Kuo R."/>
            <person name="Ohm R.A."/>
            <person name="Bhattacharya S.S."/>
            <person name="Shirouzu T."/>
            <person name="Yoshinaga Y."/>
            <person name="Martin F.M."/>
            <person name="Grigoriev I.V."/>
            <person name="Hibbett D.S."/>
        </authorList>
    </citation>
    <scope>NUCLEOTIDE SEQUENCE [LARGE SCALE GENOMIC DNA]</scope>
    <source>
        <strain evidence="11 12">HHB12733</strain>
    </source>
</reference>
<evidence type="ECO:0008006" key="13">
    <source>
        <dbReference type="Google" id="ProtNLM"/>
    </source>
</evidence>
<dbReference type="OrthoDB" id="2116389at2759"/>
<dbReference type="InterPro" id="IPR001248">
    <property type="entry name" value="Pur-cyt_permease"/>
</dbReference>
<evidence type="ECO:0000256" key="3">
    <source>
        <dbReference type="ARBA" id="ARBA00022448"/>
    </source>
</evidence>
<keyword evidence="12" id="KW-1185">Reference proteome</keyword>
<dbReference type="GO" id="GO:0022857">
    <property type="term" value="F:transmembrane transporter activity"/>
    <property type="evidence" value="ECO:0007669"/>
    <property type="project" value="InterPro"/>
</dbReference>
<dbReference type="GO" id="GO:0000329">
    <property type="term" value="C:fungal-type vacuole membrane"/>
    <property type="evidence" value="ECO:0007669"/>
    <property type="project" value="TreeGrafter"/>
</dbReference>
<feature type="transmembrane region" description="Helical" evidence="10">
    <location>
        <begin position="479"/>
        <end position="501"/>
    </location>
</feature>
<evidence type="ECO:0000256" key="1">
    <source>
        <dbReference type="ARBA" id="ARBA00004141"/>
    </source>
</evidence>
<evidence type="ECO:0000313" key="12">
    <source>
        <dbReference type="Proteomes" id="UP000076842"/>
    </source>
</evidence>
<dbReference type="PANTHER" id="PTHR31806">
    <property type="entry name" value="PURINE-CYTOSINE PERMEASE FCY2-RELATED"/>
    <property type="match status" value="1"/>
</dbReference>